<keyword evidence="4 6" id="KW-1133">Transmembrane helix</keyword>
<reference evidence="7" key="1">
    <citation type="journal article" date="2024" name="Int. J. Syst. Evol. Microbiol.">
        <title>Brooklawnia propionicigenes sp. nov., a facultatively anaerobic, propionate-producing bacterium isolated from a methanogenic reactor treating waste from cattle farms.</title>
        <authorList>
            <person name="Akita Y."/>
            <person name="Ueki A."/>
            <person name="Tonouchi A."/>
            <person name="Sugawara Y."/>
            <person name="Honma S."/>
            <person name="Kaku N."/>
            <person name="Ueki K."/>
        </authorList>
    </citation>
    <scope>NUCLEOTIDE SEQUENCE</scope>
    <source>
        <strain evidence="7">SH051</strain>
    </source>
</reference>
<gene>
    <name evidence="7" type="ORF">brsh051_23600</name>
</gene>
<evidence type="ECO:0000313" key="8">
    <source>
        <dbReference type="Proteomes" id="UP001431656"/>
    </source>
</evidence>
<organism evidence="7 8">
    <name type="scientific">Brooklawnia propionicigenes</name>
    <dbReference type="NCBI Taxonomy" id="3041175"/>
    <lineage>
        <taxon>Bacteria</taxon>
        <taxon>Bacillati</taxon>
        <taxon>Actinomycetota</taxon>
        <taxon>Actinomycetes</taxon>
        <taxon>Propionibacteriales</taxon>
        <taxon>Propionibacteriaceae</taxon>
        <taxon>Brooklawnia</taxon>
    </lineage>
</organism>
<sequence length="429" mass="46031">MEGAIRDVARLTLATVLGYLLTVKLLPPPVDLTGALTALLVTQASLRGSFRAGLVRVGAVVSGILVALAVATFVGLHWWSLAVVVFIALLVARVLQLGDAGLESAISAMLILGSVGAEVAAQTRFLTTIIGTIVGIVLPLVLPRRVQTADLTRDLRRIALRLRSVYRDAARYLTVNSPNTQATRQWLDSVRAITPLISQADQVLDEAADVQHLNTRQMFQANIVPLLRGGLDTLERTLLATRQALTVMPTTGEVSESPQSEDGYGDDVRIQFAIVLGAMGEAIEAYEALLEAEVAGGVHDAEAHLTLALAKVRTARHDLSALMLADPSQAQLWVRGGSLLAAIDQVIAEVDLDAYCQARDSWRSSQLGRSLPAGSIGPRIRSPWGLLAQHRLRQRAARARTEHPEGSYEVSSDETTVLMPAVPTEPGKQ</sequence>
<dbReference type="GO" id="GO:0005886">
    <property type="term" value="C:plasma membrane"/>
    <property type="evidence" value="ECO:0007669"/>
    <property type="project" value="UniProtKB-SubCell"/>
</dbReference>
<evidence type="ECO:0000256" key="4">
    <source>
        <dbReference type="ARBA" id="ARBA00022989"/>
    </source>
</evidence>
<keyword evidence="3 6" id="KW-0812">Transmembrane</keyword>
<dbReference type="EMBL" id="AP028056">
    <property type="protein sequence ID" value="BEH03079.1"/>
    <property type="molecule type" value="Genomic_DNA"/>
</dbReference>
<feature type="transmembrane region" description="Helical" evidence="6">
    <location>
        <begin position="125"/>
        <end position="143"/>
    </location>
</feature>
<dbReference type="AlphaFoldDB" id="A0AAN0KF27"/>
<evidence type="ECO:0000256" key="2">
    <source>
        <dbReference type="ARBA" id="ARBA00022475"/>
    </source>
</evidence>
<dbReference type="KEGG" id="broo:brsh051_23600"/>
<evidence type="ECO:0000313" key="7">
    <source>
        <dbReference type="EMBL" id="BEH03079.1"/>
    </source>
</evidence>
<evidence type="ECO:0000256" key="1">
    <source>
        <dbReference type="ARBA" id="ARBA00004651"/>
    </source>
</evidence>
<keyword evidence="5 6" id="KW-0472">Membrane</keyword>
<accession>A0AAN0KF27</accession>
<keyword evidence="2" id="KW-1003">Cell membrane</keyword>
<comment type="subcellular location">
    <subcellularLocation>
        <location evidence="1">Cell membrane</location>
        <topology evidence="1">Multi-pass membrane protein</topology>
    </subcellularLocation>
</comment>
<feature type="transmembrane region" description="Helical" evidence="6">
    <location>
        <begin position="53"/>
        <end position="71"/>
    </location>
</feature>
<keyword evidence="8" id="KW-1185">Reference proteome</keyword>
<protein>
    <submittedName>
        <fullName evidence="7">Aromatic acid exporter family protein</fullName>
    </submittedName>
</protein>
<evidence type="ECO:0000256" key="3">
    <source>
        <dbReference type="ARBA" id="ARBA00022692"/>
    </source>
</evidence>
<dbReference type="Proteomes" id="UP001431656">
    <property type="component" value="Chromosome"/>
</dbReference>
<evidence type="ECO:0000256" key="6">
    <source>
        <dbReference type="SAM" id="Phobius"/>
    </source>
</evidence>
<feature type="transmembrane region" description="Helical" evidence="6">
    <location>
        <begin position="77"/>
        <end position="95"/>
    </location>
</feature>
<proteinExistence type="predicted"/>
<feature type="transmembrane region" description="Helical" evidence="6">
    <location>
        <begin position="102"/>
        <end position="119"/>
    </location>
</feature>
<dbReference type="Pfam" id="PF06081">
    <property type="entry name" value="ArAE_1"/>
    <property type="match status" value="1"/>
</dbReference>
<name>A0AAN0KF27_9ACTN</name>
<evidence type="ECO:0000256" key="5">
    <source>
        <dbReference type="ARBA" id="ARBA00023136"/>
    </source>
</evidence>
<dbReference type="InterPro" id="IPR010343">
    <property type="entry name" value="ArAE_1"/>
</dbReference>